<gene>
    <name evidence="1" type="ORF">EPUS_05723</name>
</gene>
<proteinExistence type="predicted"/>
<dbReference type="RefSeq" id="XP_007805646.1">
    <property type="nucleotide sequence ID" value="XM_007807455.1"/>
</dbReference>
<keyword evidence="2" id="KW-1185">Reference proteome</keyword>
<organism evidence="1 2">
    <name type="scientific">Endocarpon pusillum (strain Z07020 / HMAS-L-300199)</name>
    <name type="common">Lichen-forming fungus</name>
    <dbReference type="NCBI Taxonomy" id="1263415"/>
    <lineage>
        <taxon>Eukaryota</taxon>
        <taxon>Fungi</taxon>
        <taxon>Dikarya</taxon>
        <taxon>Ascomycota</taxon>
        <taxon>Pezizomycotina</taxon>
        <taxon>Eurotiomycetes</taxon>
        <taxon>Chaetothyriomycetidae</taxon>
        <taxon>Verrucariales</taxon>
        <taxon>Verrucariaceae</taxon>
        <taxon>Endocarpon</taxon>
    </lineage>
</organism>
<dbReference type="AlphaFoldDB" id="U1FV42"/>
<dbReference type="HOGENOM" id="CLU_2469074_0_0_1"/>
<accession>U1FV42</accession>
<dbReference type="Proteomes" id="UP000019373">
    <property type="component" value="Unassembled WGS sequence"/>
</dbReference>
<protein>
    <submittedName>
        <fullName evidence="1">Uncharacterized protein</fullName>
    </submittedName>
</protein>
<evidence type="ECO:0000313" key="2">
    <source>
        <dbReference type="Proteomes" id="UP000019373"/>
    </source>
</evidence>
<dbReference type="EMBL" id="KE721500">
    <property type="protein sequence ID" value="ERF68662.1"/>
    <property type="molecule type" value="Genomic_DNA"/>
</dbReference>
<dbReference type="GeneID" id="19240671"/>
<dbReference type="OrthoDB" id="5242045at2759"/>
<name>U1FV42_ENDPU</name>
<evidence type="ECO:0000313" key="1">
    <source>
        <dbReference type="EMBL" id="ERF68662.1"/>
    </source>
</evidence>
<sequence length="88" mass="10029">MSTPPVLTSQQKVTAKRVAKPVLGTPAPVWSEMGEDDKETKLRLFMERLRETQNTSIADKLEEDVPLAYKILQEKAKSMRSEERKKAL</sequence>
<reference evidence="2" key="1">
    <citation type="journal article" date="2014" name="BMC Genomics">
        <title>Genome characteristics reveal the impact of lichenization on lichen-forming fungus Endocarpon pusillum Hedwig (Verrucariales, Ascomycota).</title>
        <authorList>
            <person name="Wang Y.-Y."/>
            <person name="Liu B."/>
            <person name="Zhang X.-Y."/>
            <person name="Zhou Q.-M."/>
            <person name="Zhang T."/>
            <person name="Li H."/>
            <person name="Yu Y.-F."/>
            <person name="Zhang X.-L."/>
            <person name="Hao X.-Y."/>
            <person name="Wang M."/>
            <person name="Wang L."/>
            <person name="Wei J.-C."/>
        </authorList>
    </citation>
    <scope>NUCLEOTIDE SEQUENCE [LARGE SCALE GENOMIC DNA]</scope>
    <source>
        <strain evidence="2">Z07020 / HMAS-L-300199</strain>
    </source>
</reference>